<evidence type="ECO:0000259" key="10">
    <source>
        <dbReference type="Pfam" id="PF02751"/>
    </source>
</evidence>
<evidence type="ECO:0000256" key="7">
    <source>
        <dbReference type="ARBA" id="ARBA00024733"/>
    </source>
</evidence>
<dbReference type="AlphaFoldDB" id="A0A9W8IBK9"/>
<evidence type="ECO:0000256" key="8">
    <source>
        <dbReference type="PIRNR" id="PIRNR009415"/>
    </source>
</evidence>
<dbReference type="EMBL" id="JANBUW010000002">
    <property type="protein sequence ID" value="KAJ2852553.1"/>
    <property type="molecule type" value="Genomic_DNA"/>
</dbReference>
<comment type="subcellular location">
    <subcellularLocation>
        <location evidence="1 8">Nucleus</location>
    </subcellularLocation>
</comment>
<keyword evidence="5 8" id="KW-0804">Transcription</keyword>
<dbReference type="OrthoDB" id="586585at2759"/>
<dbReference type="Gene3D" id="2.30.18.10">
    <property type="entry name" value="Transcription factor IIA (TFIIA), beta-barrel domain"/>
    <property type="match status" value="1"/>
</dbReference>
<dbReference type="CDD" id="cd10014">
    <property type="entry name" value="TFIIA_gamma_C"/>
    <property type="match status" value="1"/>
</dbReference>
<protein>
    <recommendedName>
        <fullName evidence="3 8">Transcription initiation factor IIA subunit 2</fullName>
    </recommendedName>
</protein>
<dbReference type="Proteomes" id="UP001139887">
    <property type="component" value="Unassembled WGS sequence"/>
</dbReference>
<organism evidence="11 12">
    <name type="scientific">Coemansia brasiliensis</name>
    <dbReference type="NCBI Taxonomy" id="2650707"/>
    <lineage>
        <taxon>Eukaryota</taxon>
        <taxon>Fungi</taxon>
        <taxon>Fungi incertae sedis</taxon>
        <taxon>Zoopagomycota</taxon>
        <taxon>Kickxellomycotina</taxon>
        <taxon>Kickxellomycetes</taxon>
        <taxon>Kickxellales</taxon>
        <taxon>Kickxellaceae</taxon>
        <taxon>Coemansia</taxon>
    </lineage>
</organism>
<evidence type="ECO:0000256" key="4">
    <source>
        <dbReference type="ARBA" id="ARBA00023015"/>
    </source>
</evidence>
<evidence type="ECO:0000259" key="9">
    <source>
        <dbReference type="Pfam" id="PF02268"/>
    </source>
</evidence>
<dbReference type="PIRSF" id="PIRSF009415">
    <property type="entry name" value="Hum_TFIIA_gamma"/>
    <property type="match status" value="1"/>
</dbReference>
<reference evidence="11" key="1">
    <citation type="submission" date="2022-07" db="EMBL/GenBank/DDBJ databases">
        <title>Phylogenomic reconstructions and comparative analyses of Kickxellomycotina fungi.</title>
        <authorList>
            <person name="Reynolds N.K."/>
            <person name="Stajich J.E."/>
            <person name="Barry K."/>
            <person name="Grigoriev I.V."/>
            <person name="Crous P."/>
            <person name="Smith M.E."/>
        </authorList>
    </citation>
    <scope>NUCLEOTIDE SEQUENCE</scope>
    <source>
        <strain evidence="11">NRRL 1566</strain>
    </source>
</reference>
<sequence>MVHYKLYRQGMLGMMLVDSLDELIEAGHISPQLAVQVLEKFDQSIDNAFTNYVKAKATIQKDLLTYRFCDDVWTFILNNPTITSENGPIQVDRLKIIACDAKASKK</sequence>
<dbReference type="InterPro" id="IPR009083">
    <property type="entry name" value="TFIIA_a-hlx"/>
</dbReference>
<dbReference type="InterPro" id="IPR009088">
    <property type="entry name" value="TFIIA_b-brl"/>
</dbReference>
<dbReference type="Pfam" id="PF02268">
    <property type="entry name" value="TFIIA_gamma_N"/>
    <property type="match status" value="1"/>
</dbReference>
<gene>
    <name evidence="11" type="primary">toa2_2</name>
    <name evidence="11" type="ORF">IWW36_000182</name>
</gene>
<proteinExistence type="inferred from homology"/>
<keyword evidence="6 8" id="KW-0539">Nucleus</keyword>
<dbReference type="CDD" id="cd10145">
    <property type="entry name" value="TFIIA_gamma_N"/>
    <property type="match status" value="1"/>
</dbReference>
<comment type="function">
    <text evidence="7">TFIIA is a component of the transcription machinery of RNA polymerase II and plays an important role in transcriptional activation. TFIIA in a complex with TBP mediates transcriptional activity.</text>
</comment>
<evidence type="ECO:0000256" key="2">
    <source>
        <dbReference type="ARBA" id="ARBA00007675"/>
    </source>
</evidence>
<keyword evidence="4 8" id="KW-0805">Transcription regulation</keyword>
<evidence type="ECO:0000256" key="5">
    <source>
        <dbReference type="ARBA" id="ARBA00023163"/>
    </source>
</evidence>
<evidence type="ECO:0000256" key="3">
    <source>
        <dbReference type="ARBA" id="ARBA00019928"/>
    </source>
</evidence>
<dbReference type="PANTHER" id="PTHR10966">
    <property type="entry name" value="TRANSCRIPTION INITIATION FACTOR IIA SUBUNIT 2"/>
    <property type="match status" value="1"/>
</dbReference>
<dbReference type="GO" id="GO:0005672">
    <property type="term" value="C:transcription factor TFIIA complex"/>
    <property type="evidence" value="ECO:0007669"/>
    <property type="project" value="InterPro"/>
</dbReference>
<evidence type="ECO:0000256" key="6">
    <source>
        <dbReference type="ARBA" id="ARBA00023242"/>
    </source>
</evidence>
<dbReference type="InterPro" id="IPR015871">
    <property type="entry name" value="TFIIA_gsu_C"/>
</dbReference>
<dbReference type="GO" id="GO:0006367">
    <property type="term" value="P:transcription initiation at RNA polymerase II promoter"/>
    <property type="evidence" value="ECO:0007669"/>
    <property type="project" value="InterPro"/>
</dbReference>
<evidence type="ECO:0000313" key="11">
    <source>
        <dbReference type="EMBL" id="KAJ2852553.1"/>
    </source>
</evidence>
<dbReference type="SUPFAM" id="SSF50784">
    <property type="entry name" value="Transcription factor IIA (TFIIA), beta-barrel domain"/>
    <property type="match status" value="1"/>
</dbReference>
<dbReference type="Pfam" id="PF02751">
    <property type="entry name" value="TFIIA_gamma_C"/>
    <property type="match status" value="1"/>
</dbReference>
<keyword evidence="12" id="KW-1185">Reference proteome</keyword>
<accession>A0A9W8IBK9</accession>
<dbReference type="InterPro" id="IPR015872">
    <property type="entry name" value="TFIIA_gsu_N"/>
</dbReference>
<dbReference type="InterPro" id="IPR003194">
    <property type="entry name" value="TFIIA_gsu"/>
</dbReference>
<feature type="domain" description="Transcription initiation factor IIA gamma subunit C-terminal" evidence="10">
    <location>
        <begin position="63"/>
        <end position="101"/>
    </location>
</feature>
<dbReference type="FunFam" id="1.10.287.190:FF:000001">
    <property type="entry name" value="Transcription initiation factor IIA subunit 2"/>
    <property type="match status" value="1"/>
</dbReference>
<comment type="similarity">
    <text evidence="2 8">Belongs to the TFIIA subunit 2 family.</text>
</comment>
<comment type="caution">
    <text evidence="11">The sequence shown here is derived from an EMBL/GenBank/DDBJ whole genome shotgun (WGS) entry which is preliminary data.</text>
</comment>
<dbReference type="Gene3D" id="1.10.287.190">
    <property type="entry name" value="Transcription factor IIA gamma subunit, alpha-helical domain"/>
    <property type="match status" value="1"/>
</dbReference>
<evidence type="ECO:0000313" key="12">
    <source>
        <dbReference type="Proteomes" id="UP001139887"/>
    </source>
</evidence>
<evidence type="ECO:0000256" key="1">
    <source>
        <dbReference type="ARBA" id="ARBA00004123"/>
    </source>
</evidence>
<name>A0A9W8IBK9_9FUNG</name>
<dbReference type="SUPFAM" id="SSF47396">
    <property type="entry name" value="Transcription factor IIA (TFIIA), alpha-helical domain"/>
    <property type="match status" value="1"/>
</dbReference>
<feature type="domain" description="Transcription initiation factor IIA gamma subunit N-terminal" evidence="9">
    <location>
        <begin position="4"/>
        <end position="48"/>
    </location>
</feature>